<evidence type="ECO:0000313" key="2">
    <source>
        <dbReference type="EMBL" id="MEJ8279274.1"/>
    </source>
</evidence>
<evidence type="ECO:0000313" key="3">
    <source>
        <dbReference type="Proteomes" id="UP001364211"/>
    </source>
</evidence>
<name>A0ABU8T5S7_9PSEU</name>
<comment type="caution">
    <text evidence="2">The sequence shown here is derived from an EMBL/GenBank/DDBJ whole genome shotgun (WGS) entry which is preliminary data.</text>
</comment>
<dbReference type="RefSeq" id="WP_340288602.1">
    <property type="nucleotide sequence ID" value="NZ_JBBJUP010000007.1"/>
</dbReference>
<protein>
    <submittedName>
        <fullName evidence="2">Uncharacterized protein</fullName>
    </submittedName>
</protein>
<evidence type="ECO:0000256" key="1">
    <source>
        <dbReference type="SAM" id="MobiDB-lite"/>
    </source>
</evidence>
<dbReference type="Proteomes" id="UP001364211">
    <property type="component" value="Unassembled WGS sequence"/>
</dbReference>
<reference evidence="2 3" key="1">
    <citation type="submission" date="2024-03" db="EMBL/GenBank/DDBJ databases">
        <title>Draft genome sequence of Pseudonocardia sp. DW16-2.</title>
        <authorList>
            <person name="Duangmal K."/>
        </authorList>
    </citation>
    <scope>NUCLEOTIDE SEQUENCE [LARGE SCALE GENOMIC DNA]</scope>
    <source>
        <strain evidence="2 3">DW16-2</strain>
    </source>
</reference>
<dbReference type="EMBL" id="JBBJUP010000007">
    <property type="protein sequence ID" value="MEJ8279274.1"/>
    <property type="molecule type" value="Genomic_DNA"/>
</dbReference>
<feature type="compositionally biased region" description="Pro residues" evidence="1">
    <location>
        <begin position="18"/>
        <end position="33"/>
    </location>
</feature>
<feature type="compositionally biased region" description="Basic and acidic residues" evidence="1">
    <location>
        <begin position="1"/>
        <end position="15"/>
    </location>
</feature>
<feature type="region of interest" description="Disordered" evidence="1">
    <location>
        <begin position="1"/>
        <end position="42"/>
    </location>
</feature>
<proteinExistence type="predicted"/>
<accession>A0ABU8T5S7</accession>
<organism evidence="2 3">
    <name type="scientific">Pseudonocardia spirodelae</name>
    <dbReference type="NCBI Taxonomy" id="3133431"/>
    <lineage>
        <taxon>Bacteria</taxon>
        <taxon>Bacillati</taxon>
        <taxon>Actinomycetota</taxon>
        <taxon>Actinomycetes</taxon>
        <taxon>Pseudonocardiales</taxon>
        <taxon>Pseudonocardiaceae</taxon>
        <taxon>Pseudonocardia</taxon>
    </lineage>
</organism>
<gene>
    <name evidence="2" type="ORF">WJX68_10055</name>
</gene>
<sequence length="64" mass="6387">MRAPDSGDRADRDAGPRSPAPGLPAHPPAPAPGGTPDGEQPRLIAVDVLADARVPQVAGAVFAL</sequence>
<keyword evidence="3" id="KW-1185">Reference proteome</keyword>
<feature type="non-terminal residue" evidence="2">
    <location>
        <position position="64"/>
    </location>
</feature>